<evidence type="ECO:0000259" key="8">
    <source>
        <dbReference type="Pfam" id="PF15919"/>
    </source>
</evidence>
<keyword evidence="10" id="KW-1185">Reference proteome</keyword>
<feature type="domain" description="HicB-like antitoxin of toxin-antitoxin system" evidence="8">
    <location>
        <begin position="70"/>
        <end position="172"/>
    </location>
</feature>
<dbReference type="Pfam" id="PF07927">
    <property type="entry name" value="HicA_toxin"/>
    <property type="match status" value="1"/>
</dbReference>
<protein>
    <submittedName>
        <fullName evidence="9">Putative RNase H-like HicB family nuclease/putative RNA binding protein YcfA (HicA-like mRNA interferase family)</fullName>
    </submittedName>
</protein>
<dbReference type="PANTHER" id="PTHR34504:SF2">
    <property type="entry name" value="UPF0150 PROTEIN SSL0259"/>
    <property type="match status" value="1"/>
</dbReference>
<keyword evidence="6" id="KW-0694">RNA-binding</keyword>
<dbReference type="RefSeq" id="WP_183274547.1">
    <property type="nucleotide sequence ID" value="NZ_JABXXQ010000351.1"/>
</dbReference>
<dbReference type="Pfam" id="PF15919">
    <property type="entry name" value="HicB_lk_antitox"/>
    <property type="match status" value="1"/>
</dbReference>
<dbReference type="PANTHER" id="PTHR34504">
    <property type="entry name" value="ANTITOXIN HICB"/>
    <property type="match status" value="1"/>
</dbReference>
<evidence type="ECO:0000256" key="3">
    <source>
        <dbReference type="ARBA" id="ARBA00022722"/>
    </source>
</evidence>
<dbReference type="InterPro" id="IPR012933">
    <property type="entry name" value="HicA_mRNA_interferase"/>
</dbReference>
<evidence type="ECO:0000313" key="10">
    <source>
        <dbReference type="Proteomes" id="UP000557688"/>
    </source>
</evidence>
<dbReference type="GO" id="GO:0004519">
    <property type="term" value="F:endonuclease activity"/>
    <property type="evidence" value="ECO:0007669"/>
    <property type="project" value="UniProtKB-KW"/>
</dbReference>
<dbReference type="InterPro" id="IPR035069">
    <property type="entry name" value="TTHA1013/TTHA0281-like"/>
</dbReference>
<evidence type="ECO:0000256" key="7">
    <source>
        <dbReference type="ARBA" id="ARBA00023016"/>
    </source>
</evidence>
<comment type="caution">
    <text evidence="9">The sequence shown here is derived from an EMBL/GenBank/DDBJ whole genome shotgun (WGS) entry which is preliminary data.</text>
</comment>
<organism evidence="9 10">
    <name type="scientific">Endobacter medicaginis</name>
    <dbReference type="NCBI Taxonomy" id="1181271"/>
    <lineage>
        <taxon>Bacteria</taxon>
        <taxon>Pseudomonadati</taxon>
        <taxon>Pseudomonadota</taxon>
        <taxon>Alphaproteobacteria</taxon>
        <taxon>Acetobacterales</taxon>
        <taxon>Acetobacteraceae</taxon>
        <taxon>Endobacter</taxon>
    </lineage>
</organism>
<keyword evidence="3" id="KW-0540">Nuclease</keyword>
<evidence type="ECO:0000256" key="2">
    <source>
        <dbReference type="ARBA" id="ARBA00022649"/>
    </source>
</evidence>
<evidence type="ECO:0000313" key="9">
    <source>
        <dbReference type="EMBL" id="MBB3172195.1"/>
    </source>
</evidence>
<dbReference type="Gene3D" id="3.30.920.30">
    <property type="entry name" value="Hypothetical protein"/>
    <property type="match status" value="1"/>
</dbReference>
<dbReference type="Gene3D" id="3.30.160.250">
    <property type="match status" value="1"/>
</dbReference>
<evidence type="ECO:0000256" key="6">
    <source>
        <dbReference type="ARBA" id="ARBA00022884"/>
    </source>
</evidence>
<dbReference type="SUPFAM" id="SSF54786">
    <property type="entry name" value="YcfA/nrd intein domain"/>
    <property type="match status" value="1"/>
</dbReference>
<proteinExistence type="inferred from homology"/>
<keyword evidence="5" id="KW-0378">Hydrolase</keyword>
<dbReference type="InterPro" id="IPR051404">
    <property type="entry name" value="TA_system_antitoxin"/>
</dbReference>
<dbReference type="AlphaFoldDB" id="A0A839UU31"/>
<comment type="similarity">
    <text evidence="1">Belongs to the HicA mRNA interferase family.</text>
</comment>
<reference evidence="9 10" key="1">
    <citation type="submission" date="2020-08" db="EMBL/GenBank/DDBJ databases">
        <title>Genomic Encyclopedia of Type Strains, Phase III (KMG-III): the genomes of soil and plant-associated and newly described type strains.</title>
        <authorList>
            <person name="Whitman W."/>
        </authorList>
    </citation>
    <scope>NUCLEOTIDE SEQUENCE [LARGE SCALE GENOMIC DNA]</scope>
    <source>
        <strain evidence="9 10">CECT 8088</strain>
    </source>
</reference>
<dbReference type="EMBL" id="JACHXV010000001">
    <property type="protein sequence ID" value="MBB3172195.1"/>
    <property type="molecule type" value="Genomic_DNA"/>
</dbReference>
<dbReference type="Proteomes" id="UP000557688">
    <property type="component" value="Unassembled WGS sequence"/>
</dbReference>
<evidence type="ECO:0000256" key="1">
    <source>
        <dbReference type="ARBA" id="ARBA00006620"/>
    </source>
</evidence>
<sequence length="178" mass="19455">MGSTDLIRELKKAGWVEVRVRGSHHIVRHPDHAHPITVPPRRRISARVWSPQSQAGRIEPSPAEDTEMRYPIMIEVGDDDTAFGVAVPDLPGCFSAGDTLDDAVTNVREAAALWIEDALDRGAAIPAPSRIDAVRTDPQWAGWVVGVVEVDPALFDSSAERVNITLPRKVLAARVTCR</sequence>
<dbReference type="GO" id="GO:0003729">
    <property type="term" value="F:mRNA binding"/>
    <property type="evidence" value="ECO:0007669"/>
    <property type="project" value="InterPro"/>
</dbReference>
<evidence type="ECO:0000256" key="4">
    <source>
        <dbReference type="ARBA" id="ARBA00022759"/>
    </source>
</evidence>
<dbReference type="InterPro" id="IPR031807">
    <property type="entry name" value="HicB-like"/>
</dbReference>
<keyword evidence="7" id="KW-0346">Stress response</keyword>
<dbReference type="GO" id="GO:0016787">
    <property type="term" value="F:hydrolase activity"/>
    <property type="evidence" value="ECO:0007669"/>
    <property type="project" value="UniProtKB-KW"/>
</dbReference>
<accession>A0A839UU31</accession>
<keyword evidence="2" id="KW-1277">Toxin-antitoxin system</keyword>
<name>A0A839UU31_9PROT</name>
<keyword evidence="4" id="KW-0255">Endonuclease</keyword>
<dbReference type="SUPFAM" id="SSF143100">
    <property type="entry name" value="TTHA1013/TTHA0281-like"/>
    <property type="match status" value="1"/>
</dbReference>
<dbReference type="InterPro" id="IPR038570">
    <property type="entry name" value="HicA_sf"/>
</dbReference>
<gene>
    <name evidence="9" type="ORF">FHR90_000001</name>
</gene>
<evidence type="ECO:0000256" key="5">
    <source>
        <dbReference type="ARBA" id="ARBA00022801"/>
    </source>
</evidence>